<dbReference type="InterPro" id="IPR036890">
    <property type="entry name" value="HATPase_C_sf"/>
</dbReference>
<organism evidence="3 4">
    <name type="scientific">Olea europaea subsp. europaea</name>
    <dbReference type="NCBI Taxonomy" id="158383"/>
    <lineage>
        <taxon>Eukaryota</taxon>
        <taxon>Viridiplantae</taxon>
        <taxon>Streptophyta</taxon>
        <taxon>Embryophyta</taxon>
        <taxon>Tracheophyta</taxon>
        <taxon>Spermatophyta</taxon>
        <taxon>Magnoliopsida</taxon>
        <taxon>eudicotyledons</taxon>
        <taxon>Gunneridae</taxon>
        <taxon>Pentapetalae</taxon>
        <taxon>asterids</taxon>
        <taxon>lamiids</taxon>
        <taxon>Lamiales</taxon>
        <taxon>Oleaceae</taxon>
        <taxon>Oleeae</taxon>
        <taxon>Olea</taxon>
    </lineage>
</organism>
<proteinExistence type="predicted"/>
<evidence type="ECO:0000259" key="2">
    <source>
        <dbReference type="Pfam" id="PF25794"/>
    </source>
</evidence>
<dbReference type="GO" id="GO:0005634">
    <property type="term" value="C:nucleus"/>
    <property type="evidence" value="ECO:0007669"/>
    <property type="project" value="TreeGrafter"/>
</dbReference>
<name>A0A8S0RG94_OLEEU</name>
<dbReference type="InterPro" id="IPR052957">
    <property type="entry name" value="Auxin_embryo_med"/>
</dbReference>
<evidence type="ECO:0000313" key="4">
    <source>
        <dbReference type="Proteomes" id="UP000594638"/>
    </source>
</evidence>
<dbReference type="Pfam" id="PF25794">
    <property type="entry name" value="SACS"/>
    <property type="match status" value="1"/>
</dbReference>
<dbReference type="PANTHER" id="PTHR32387:SF0">
    <property type="entry name" value="PROTEIN NO VEIN"/>
    <property type="match status" value="1"/>
</dbReference>
<feature type="region of interest" description="Disordered" evidence="1">
    <location>
        <begin position="1"/>
        <end position="30"/>
    </location>
</feature>
<dbReference type="PANTHER" id="PTHR32387">
    <property type="entry name" value="WU:FJ29H11"/>
    <property type="match status" value="1"/>
</dbReference>
<comment type="caution">
    <text evidence="3">The sequence shown here is derived from an EMBL/GenBank/DDBJ whole genome shotgun (WGS) entry which is preliminary data.</text>
</comment>
<gene>
    <name evidence="3" type="ORF">OLEA9_A012212</name>
</gene>
<dbReference type="GO" id="GO:0048364">
    <property type="term" value="P:root development"/>
    <property type="evidence" value="ECO:0007669"/>
    <property type="project" value="TreeGrafter"/>
</dbReference>
<evidence type="ECO:0000256" key="1">
    <source>
        <dbReference type="SAM" id="MobiDB-lite"/>
    </source>
</evidence>
<dbReference type="InterPro" id="IPR058210">
    <property type="entry name" value="SACS/Nov_dom"/>
</dbReference>
<dbReference type="OrthoDB" id="1262810at2759"/>
<dbReference type="SUPFAM" id="SSF55874">
    <property type="entry name" value="ATPase domain of HSP90 chaperone/DNA topoisomerase II/histidine kinase"/>
    <property type="match status" value="1"/>
</dbReference>
<dbReference type="Proteomes" id="UP000594638">
    <property type="component" value="Unassembled WGS sequence"/>
</dbReference>
<keyword evidence="4" id="KW-1185">Reference proteome</keyword>
<reference evidence="3 4" key="1">
    <citation type="submission" date="2019-12" db="EMBL/GenBank/DDBJ databases">
        <authorList>
            <person name="Alioto T."/>
            <person name="Alioto T."/>
            <person name="Gomez Garrido J."/>
        </authorList>
    </citation>
    <scope>NUCLEOTIDE SEQUENCE [LARGE SCALE GENOMIC DNA]</scope>
</reference>
<dbReference type="EMBL" id="CACTIH010003616">
    <property type="protein sequence ID" value="CAA2978147.1"/>
    <property type="molecule type" value="Genomic_DNA"/>
</dbReference>
<sequence length="1968" mass="221418">MNKKGNPQNFRHGGGWRPQPQPPENGRFFPQQVRPQFRASTSRNDTLERINAALIKARQDVIAAGENVSTLKVSQAALLTLEVDSWESLGLRMQHVPYLYNLMCTEGKIIAFIHCFVGVRKVTSLYELQLAICENEGIEQFEELELGPLLKHPLVMHYFSLSSDVTEVLQIKTEDIISYLHKFVDTRRGKEVKIDELLDYIASKRSVASREMLQVRIQSLGMHIALVKRIKRSEHTLLKSLKSAKRGSAKLFSSENEILVDDHLRYLSSSEEDESNCNDYENNQESCDVLSNAKCSLQNINSVDQEIEEEGHPAASEVLKKSKNNKPSRQRSKLGTNCGVFSSPKVLRRVKMFFTTWKERCLQNNANEVLKMMIHSYKRKEDMNVKSFFAASCGFGLLQLAVTSIKCGMWDSMLDTSETLHQQEVANTISENFDNYMSVKVEPAEKDVPLLDRTNVKHENGITVEDIMKKVTAHFELDADTRGYRNQPRDKIRLFLRELYKCESWLIEHFAVKDFESLGYGEFLMFLEKYVDLLPHALQKCLIGDPIEKASVEAYLLPLQLAVLLSQASNNMWGNENISTQNVSELLIRQFPLVSFKIVESESVINFVDIRKSEGNPSSGCVLFSATLSGLPRFGDSSVSETSRLEINSYGKAGMVGVVTTKDAVEVLCRAPMLADLELWSHWDLVFAPSLGPLLQWLLNEVNTKEFMCMMTKGGKVIRLDHSATVESFLEVFLRGSSFETASKLLSLISLYGGERNVPVSLLKCHARQAFEILLKNFQEMDRQQSDCSSRSTETGAIAMASRFTLDCLCYLPIEFCSFAADILLAGLKCFVRNAPSAILCECEKIEQRLMLHEVGISLNVLEWIGDYRLFNSSTSSKASVSSQSSCLKAASSGFSMTLNMLNSCSSGGKMMISNQISTCAEDCVGANEISVDNSMRSLSKLDTNNDPARIIETIRLEEFGLDPSLSAMETRTLKKQHARLGRALHCLSQELYSQDSHFILELVQNADDNIYPGNVAPTLVFILQERGIIVLNNEQGFSAENIRALCDVGNSTKKTHLGYIGKKGIGFKSVFRVTDTPEIHSGGFHIKFDITEGQIGFILPTVVPPCNTDLYARLVSVDDDQINIHLWNTCIVLPFRSKSLDVCSMNNIISMFSDLHPSLLLFLRRLQCIKFKNMLDGTLTVMKKEVFGNGIVKVSVGEEKMTWFVVSQKLQADVIRPDVRTTEISIAFTLQETENGDYIPHLDQQPVFAFLPLRTYGFKFILQGDFVLPSSREEVDEDSPWNQWLLSEFPGLFVGAERSFCELPCFRESPGKAVSAFMNFVPLLGDVHGFFSSLPRMIISKLRVSNCLILEGDKDVWVPPCKVLRSWNQQDRALLPDSLLREHLGLGFLDKDIILSDSLARSLGVEDFGPKVLLRFLSSLCCSKNGIKSMSLIWLSSWLNAIYVNSSHSSETTSLNSGAGLDLLVNLRKCPFIPLSDGTYSSVDEGTIWLHSGAFSARTIDDYSQETFPILYAKLRTVSPTLLSAAAAAETSCFDSFSVENVTRMLYRVGVQRLSAHDIVKVHILPTISGDRDTCVEDLMTEYLSFVMCHLQSSCPNCCTERASIMTELCSKVPILTNFGYKRPIEVPIHFSKDFGNTIDLNKLLSGTDVKWHEVDSVYLNHPVTKSVPGGMLKWRCFFQDLGITDFVHIVQIEKNFVNVSEDTGKVLDGDMLSTGSVVIDWESEELVHLLAQLSSKGDREKCSYLLEIFNTLWDTCFSDKVTGYCCDVSGERKPFKSSLISMLHNFRWINSSIDIELQYPKDVFYDCEAVRLILGASAPYAVPKVSEKMLRDIEFKTQVMLDDMLSVLKVWRRSALPFKASVLQMSGWYLRIWKEMATSKLKIIKDLCSGPFIFVPCLSSSSSEDTVPGVFMSAQEVHWHESIVSMNQAELFHPKCDSDVPCYPFSKALCNVYPDLRDFFVRVWSE</sequence>
<evidence type="ECO:0000313" key="3">
    <source>
        <dbReference type="EMBL" id="CAA2978147.1"/>
    </source>
</evidence>
<protein>
    <recommendedName>
        <fullName evidence="2">Sacsin/Nov domain-containing protein</fullName>
    </recommendedName>
</protein>
<dbReference type="Gene3D" id="3.30.565.10">
    <property type="entry name" value="Histidine kinase-like ATPase, C-terminal domain"/>
    <property type="match status" value="1"/>
</dbReference>
<accession>A0A8S0RG94</accession>
<feature type="domain" description="Sacsin/Nov" evidence="2">
    <location>
        <begin position="1023"/>
        <end position="1089"/>
    </location>
</feature>
<dbReference type="GO" id="GO:0010305">
    <property type="term" value="P:leaf vascular tissue pattern formation"/>
    <property type="evidence" value="ECO:0007669"/>
    <property type="project" value="TreeGrafter"/>
</dbReference>
<dbReference type="Gramene" id="OE9A012212T1">
    <property type="protein sequence ID" value="OE9A012212C1"/>
    <property type="gene ID" value="OE9A012212"/>
</dbReference>
<dbReference type="GO" id="GO:0009793">
    <property type="term" value="P:embryo development ending in seed dormancy"/>
    <property type="evidence" value="ECO:0007669"/>
    <property type="project" value="TreeGrafter"/>
</dbReference>
<dbReference type="NCBIfam" id="NF047352">
    <property type="entry name" value="P_loop_sacsin"/>
    <property type="match status" value="1"/>
</dbReference>